<dbReference type="RefSeq" id="WP_044244257.1">
    <property type="nucleotide sequence ID" value="NZ_ASRX01000034.1"/>
</dbReference>
<comment type="caution">
    <text evidence="1">The sequence shown here is derived from an EMBL/GenBank/DDBJ whole genome shotgun (WGS) entry which is preliminary data.</text>
</comment>
<dbReference type="Pfam" id="PF14907">
    <property type="entry name" value="NTP_transf_5"/>
    <property type="match status" value="1"/>
</dbReference>
<gene>
    <name evidence="1" type="ORF">CAP_4549</name>
</gene>
<dbReference type="EMBL" id="ASRX01000034">
    <property type="protein sequence ID" value="EYF04410.1"/>
    <property type="molecule type" value="Genomic_DNA"/>
</dbReference>
<dbReference type="InterPro" id="IPR039498">
    <property type="entry name" value="NTP_transf_5"/>
</dbReference>
<evidence type="ECO:0008006" key="3">
    <source>
        <dbReference type="Google" id="ProtNLM"/>
    </source>
</evidence>
<evidence type="ECO:0000313" key="1">
    <source>
        <dbReference type="EMBL" id="EYF04410.1"/>
    </source>
</evidence>
<sequence>MTAAATKAAAAAAVGARLLVDTRLREAAGEVLGALAERGIAAAPIKGVVTSALLYEEPLERPFGDVDVLVGRRDLAGVEAMARERGYRLVHDSRQLFTVNVVVPPGLPVDVRASVGPPGLCRVSAEAMLARAEVVQDGRVTAAPFRMLGGRDHLLVLLVDAVLDKLALRAALRQRELGRAIRRWAGSPEGFAEHARAAGLAGVSWVALSWLAQEAGDEVAAAMCTALEPLPALPRWTGSPALAVFRRDPHGPLARLGVRMLADAPGRGVAALALGAVGTAQYHLRHRGKDPWAGALWQGGAER</sequence>
<evidence type="ECO:0000313" key="2">
    <source>
        <dbReference type="Proteomes" id="UP000019678"/>
    </source>
</evidence>
<protein>
    <recommendedName>
        <fullName evidence="3">Nucleotidyltransferase family protein</fullName>
    </recommendedName>
</protein>
<accession>A0A017T6J0</accession>
<name>A0A017T6J0_9BACT</name>
<dbReference type="AlphaFoldDB" id="A0A017T6J0"/>
<dbReference type="Proteomes" id="UP000019678">
    <property type="component" value="Unassembled WGS sequence"/>
</dbReference>
<proteinExistence type="predicted"/>
<organism evidence="1 2">
    <name type="scientific">Chondromyces apiculatus DSM 436</name>
    <dbReference type="NCBI Taxonomy" id="1192034"/>
    <lineage>
        <taxon>Bacteria</taxon>
        <taxon>Pseudomonadati</taxon>
        <taxon>Myxococcota</taxon>
        <taxon>Polyangia</taxon>
        <taxon>Polyangiales</taxon>
        <taxon>Polyangiaceae</taxon>
        <taxon>Chondromyces</taxon>
    </lineage>
</organism>
<keyword evidence="2" id="KW-1185">Reference proteome</keyword>
<reference evidence="1 2" key="1">
    <citation type="submission" date="2013-05" db="EMBL/GenBank/DDBJ databases">
        <title>Genome assembly of Chondromyces apiculatus DSM 436.</title>
        <authorList>
            <person name="Sharma G."/>
            <person name="Khatri I."/>
            <person name="Kaur C."/>
            <person name="Mayilraj S."/>
            <person name="Subramanian S."/>
        </authorList>
    </citation>
    <scope>NUCLEOTIDE SEQUENCE [LARGE SCALE GENOMIC DNA]</scope>
    <source>
        <strain evidence="1 2">DSM 436</strain>
    </source>
</reference>
<dbReference type="STRING" id="1192034.CAP_4549"/>